<dbReference type="Proteomes" id="UP000518206">
    <property type="component" value="Unassembled WGS sequence"/>
</dbReference>
<dbReference type="EC" id="1.3.5.3" evidence="2"/>
<dbReference type="Gene3D" id="3.40.50.360">
    <property type="match status" value="1"/>
</dbReference>
<protein>
    <submittedName>
        <fullName evidence="2">Menaquinone-dependent protoporphyrinogen oxidase</fullName>
        <ecNumber evidence="2">1.3.5.3</ecNumber>
    </submittedName>
</protein>
<evidence type="ECO:0000313" key="3">
    <source>
        <dbReference type="Proteomes" id="UP000518206"/>
    </source>
</evidence>
<dbReference type="Pfam" id="PF12724">
    <property type="entry name" value="Flavodoxin_5"/>
    <property type="match status" value="1"/>
</dbReference>
<name>A0A7W4UEQ2_9CELL</name>
<reference evidence="2 3" key="1">
    <citation type="submission" date="2020-08" db="EMBL/GenBank/DDBJ databases">
        <title>The Agave Microbiome: Exploring the role of microbial communities in plant adaptations to desert environments.</title>
        <authorList>
            <person name="Partida-Martinez L.P."/>
        </authorList>
    </citation>
    <scope>NUCLEOTIDE SEQUENCE [LARGE SCALE GENOMIC DNA]</scope>
    <source>
        <strain evidence="2 3">RAS26</strain>
    </source>
</reference>
<sequence>MKILVTAASRHGATQEIGAVVARALAEAGHEVDERSPAEVLSLDGYDAVVLGSAVYTAHWIPEARDLTVRLGDELRERPVWLFSSGLATQPAASANSPHEVARLREELGAVAHRSFAGRLDRSVLSFTERTIIAGARAREGDHRDLDAVRRWGQQIAAELATRAVPVVA</sequence>
<organism evidence="2 3">
    <name type="scientific">Cellulomonas cellasea</name>
    <dbReference type="NCBI Taxonomy" id="43670"/>
    <lineage>
        <taxon>Bacteria</taxon>
        <taxon>Bacillati</taxon>
        <taxon>Actinomycetota</taxon>
        <taxon>Actinomycetes</taxon>
        <taxon>Micrococcales</taxon>
        <taxon>Cellulomonadaceae</taxon>
        <taxon>Cellulomonas</taxon>
    </lineage>
</organism>
<reference evidence="2 3" key="2">
    <citation type="submission" date="2020-08" db="EMBL/GenBank/DDBJ databases">
        <authorList>
            <person name="Partida-Martinez L."/>
            <person name="Huntemann M."/>
            <person name="Clum A."/>
            <person name="Wang J."/>
            <person name="Palaniappan K."/>
            <person name="Ritter S."/>
            <person name="Chen I.-M."/>
            <person name="Stamatis D."/>
            <person name="Reddy T."/>
            <person name="O'Malley R."/>
            <person name="Daum C."/>
            <person name="Shapiro N."/>
            <person name="Ivanova N."/>
            <person name="Kyrpides N."/>
            <person name="Woyke T."/>
        </authorList>
    </citation>
    <scope>NUCLEOTIDE SEQUENCE [LARGE SCALE GENOMIC DNA]</scope>
    <source>
        <strain evidence="2 3">RAS26</strain>
    </source>
</reference>
<dbReference type="GO" id="GO:0010181">
    <property type="term" value="F:FMN binding"/>
    <property type="evidence" value="ECO:0007669"/>
    <property type="project" value="TreeGrafter"/>
</dbReference>
<comment type="caution">
    <text evidence="2">The sequence shown here is derived from an EMBL/GenBank/DDBJ whole genome shotgun (WGS) entry which is preliminary data.</text>
</comment>
<evidence type="ECO:0000259" key="1">
    <source>
        <dbReference type="Pfam" id="PF12724"/>
    </source>
</evidence>
<proteinExistence type="predicted"/>
<dbReference type="InterPro" id="IPR026816">
    <property type="entry name" value="Flavodoxin_dom"/>
</dbReference>
<dbReference type="GO" id="GO:0070819">
    <property type="term" value="F:menaquinone-dependent protoporphyrinogen oxidase activity"/>
    <property type="evidence" value="ECO:0007669"/>
    <property type="project" value="TreeGrafter"/>
</dbReference>
<dbReference type="EMBL" id="JACHVX010000002">
    <property type="protein sequence ID" value="MBB2922845.1"/>
    <property type="molecule type" value="Genomic_DNA"/>
</dbReference>
<dbReference type="InterPro" id="IPR052200">
    <property type="entry name" value="Protoporphyrinogen_IX_DH"/>
</dbReference>
<accession>A0A7W4UEQ2</accession>
<dbReference type="InterPro" id="IPR029039">
    <property type="entry name" value="Flavoprotein-like_sf"/>
</dbReference>
<dbReference type="AlphaFoldDB" id="A0A7W4UEQ2"/>
<dbReference type="RefSeq" id="WP_183295692.1">
    <property type="nucleotide sequence ID" value="NZ_JACHVX010000002.1"/>
</dbReference>
<dbReference type="SUPFAM" id="SSF52218">
    <property type="entry name" value="Flavoproteins"/>
    <property type="match status" value="1"/>
</dbReference>
<dbReference type="PANTHER" id="PTHR38030:SF2">
    <property type="entry name" value="PROTOPORPHYRINOGEN IX DEHYDROGENASE [QUINONE]"/>
    <property type="match status" value="1"/>
</dbReference>
<evidence type="ECO:0000313" key="2">
    <source>
        <dbReference type="EMBL" id="MBB2922845.1"/>
    </source>
</evidence>
<gene>
    <name evidence="2" type="ORF">FHR80_001757</name>
</gene>
<dbReference type="GO" id="GO:0006783">
    <property type="term" value="P:heme biosynthetic process"/>
    <property type="evidence" value="ECO:0007669"/>
    <property type="project" value="TreeGrafter"/>
</dbReference>
<keyword evidence="2" id="KW-0560">Oxidoreductase</keyword>
<dbReference type="PANTHER" id="PTHR38030">
    <property type="entry name" value="PROTOPORPHYRINOGEN IX DEHYDROGENASE [MENAQUINONE]"/>
    <property type="match status" value="1"/>
</dbReference>
<feature type="domain" description="Flavodoxin" evidence="1">
    <location>
        <begin position="5"/>
        <end position="145"/>
    </location>
</feature>